<dbReference type="Proteomes" id="UP000030759">
    <property type="component" value="Unassembled WGS sequence"/>
</dbReference>
<evidence type="ECO:0000313" key="1">
    <source>
        <dbReference type="EMBL" id="ERE78800.1"/>
    </source>
</evidence>
<name>A0A061I8M4_CRIGR</name>
<evidence type="ECO:0000313" key="2">
    <source>
        <dbReference type="Proteomes" id="UP000030759"/>
    </source>
</evidence>
<sequence length="110" mass="11692">MPLHSGTVISWHASSLAEAAAAPLERCSSAKAASSEVTSNRSICFHEGYRYNCTQIPSVQSHREHAAILISGNFLSGNVKTENKLFTTSAHVIAISKPPSVKTVTPVMAV</sequence>
<proteinExistence type="predicted"/>
<dbReference type="AlphaFoldDB" id="A0A061I8M4"/>
<protein>
    <submittedName>
        <fullName evidence="1">Uncharacterized protein</fullName>
    </submittedName>
</protein>
<organism evidence="1 2">
    <name type="scientific">Cricetulus griseus</name>
    <name type="common">Chinese hamster</name>
    <name type="synonym">Cricetulus barabensis griseus</name>
    <dbReference type="NCBI Taxonomy" id="10029"/>
    <lineage>
        <taxon>Eukaryota</taxon>
        <taxon>Metazoa</taxon>
        <taxon>Chordata</taxon>
        <taxon>Craniata</taxon>
        <taxon>Vertebrata</taxon>
        <taxon>Euteleostomi</taxon>
        <taxon>Mammalia</taxon>
        <taxon>Eutheria</taxon>
        <taxon>Euarchontoglires</taxon>
        <taxon>Glires</taxon>
        <taxon>Rodentia</taxon>
        <taxon>Myomorpha</taxon>
        <taxon>Muroidea</taxon>
        <taxon>Cricetidae</taxon>
        <taxon>Cricetinae</taxon>
        <taxon>Cricetulus</taxon>
    </lineage>
</organism>
<reference evidence="2" key="1">
    <citation type="journal article" date="2013" name="Nat. Biotechnol.">
        <title>Chinese hamster genome sequenced from sorted chromosomes.</title>
        <authorList>
            <person name="Brinkrolf K."/>
            <person name="Rupp O."/>
            <person name="Laux H."/>
            <person name="Kollin F."/>
            <person name="Ernst W."/>
            <person name="Linke B."/>
            <person name="Kofler R."/>
            <person name="Romand S."/>
            <person name="Hesse F."/>
            <person name="Budach W.E."/>
            <person name="Galosy S."/>
            <person name="Muller D."/>
            <person name="Noll T."/>
            <person name="Wienberg J."/>
            <person name="Jostock T."/>
            <person name="Leonard M."/>
            <person name="Grillari J."/>
            <person name="Tauch A."/>
            <person name="Goesmann A."/>
            <person name="Helk B."/>
            <person name="Mott J.E."/>
            <person name="Puhler A."/>
            <person name="Borth N."/>
        </authorList>
    </citation>
    <scope>NUCLEOTIDE SEQUENCE [LARGE SCALE GENOMIC DNA]</scope>
    <source>
        <strain evidence="2">17A/GY</strain>
    </source>
</reference>
<dbReference type="EMBL" id="KE672990">
    <property type="protein sequence ID" value="ERE78800.1"/>
    <property type="molecule type" value="Genomic_DNA"/>
</dbReference>
<gene>
    <name evidence="1" type="ORF">H671_3g10075</name>
</gene>
<accession>A0A061I8M4</accession>